<keyword evidence="3 5" id="KW-1133">Transmembrane helix</keyword>
<dbReference type="EMBL" id="VEPZ02001337">
    <property type="protein sequence ID" value="KAE8678234.1"/>
    <property type="molecule type" value="Genomic_DNA"/>
</dbReference>
<evidence type="ECO:0000259" key="6">
    <source>
        <dbReference type="PROSITE" id="PS51203"/>
    </source>
</evidence>
<evidence type="ECO:0000256" key="4">
    <source>
        <dbReference type="ARBA" id="ARBA00023136"/>
    </source>
</evidence>
<comment type="caution">
    <text evidence="7">The sequence shown here is derived from an EMBL/GenBank/DDBJ whole genome shotgun (WGS) entry which is preliminary data.</text>
</comment>
<proteinExistence type="predicted"/>
<evidence type="ECO:0000256" key="3">
    <source>
        <dbReference type="ARBA" id="ARBA00022989"/>
    </source>
</evidence>
<dbReference type="AlphaFoldDB" id="A0A6A2YKT2"/>
<dbReference type="GO" id="GO:0044548">
    <property type="term" value="F:S100 protein binding"/>
    <property type="evidence" value="ECO:0007669"/>
    <property type="project" value="InterPro"/>
</dbReference>
<dbReference type="GO" id="GO:0046873">
    <property type="term" value="F:metal ion transmembrane transporter activity"/>
    <property type="evidence" value="ECO:0007669"/>
    <property type="project" value="InterPro"/>
</dbReference>
<dbReference type="Gene3D" id="2.60.40.790">
    <property type="match status" value="1"/>
</dbReference>
<reference evidence="7" key="1">
    <citation type="submission" date="2019-09" db="EMBL/GenBank/DDBJ databases">
        <title>Draft genome information of white flower Hibiscus syriacus.</title>
        <authorList>
            <person name="Kim Y.-M."/>
        </authorList>
    </citation>
    <scope>NUCLEOTIDE SEQUENCE [LARGE SCALE GENOMIC DNA]</scope>
    <source>
        <strain evidence="7">YM2019G1</strain>
    </source>
</reference>
<evidence type="ECO:0000256" key="1">
    <source>
        <dbReference type="ARBA" id="ARBA00004141"/>
    </source>
</evidence>
<comment type="subcellular location">
    <subcellularLocation>
        <location evidence="1">Membrane</location>
        <topology evidence="1">Multi-pass membrane protein</topology>
    </subcellularLocation>
</comment>
<dbReference type="SUPFAM" id="SSF49764">
    <property type="entry name" value="HSP20-like chaperones"/>
    <property type="match status" value="1"/>
</dbReference>
<dbReference type="PANTHER" id="PTHR47686:SF1">
    <property type="entry name" value="CALCYCLIN-BINDING PROTEIN"/>
    <property type="match status" value="1"/>
</dbReference>
<name>A0A6A2YKT2_HIBSY</name>
<feature type="domain" description="CS" evidence="6">
    <location>
        <begin position="173"/>
        <end position="263"/>
    </location>
</feature>
<dbReference type="PANTHER" id="PTHR47686">
    <property type="entry name" value="SGS DOMAIN-CONTAINING PROTEIN"/>
    <property type="match status" value="1"/>
</dbReference>
<dbReference type="InterPro" id="IPR037893">
    <property type="entry name" value="CS_CacyBP"/>
</dbReference>
<evidence type="ECO:0000313" key="8">
    <source>
        <dbReference type="Proteomes" id="UP000436088"/>
    </source>
</evidence>
<accession>A0A6A2YKT2</accession>
<keyword evidence="4 5" id="KW-0472">Membrane</keyword>
<dbReference type="GO" id="GO:0031625">
    <property type="term" value="F:ubiquitin protein ligase binding"/>
    <property type="evidence" value="ECO:0007669"/>
    <property type="project" value="InterPro"/>
</dbReference>
<organism evidence="7 8">
    <name type="scientific">Hibiscus syriacus</name>
    <name type="common">Rose of Sharon</name>
    <dbReference type="NCBI Taxonomy" id="106335"/>
    <lineage>
        <taxon>Eukaryota</taxon>
        <taxon>Viridiplantae</taxon>
        <taxon>Streptophyta</taxon>
        <taxon>Embryophyta</taxon>
        <taxon>Tracheophyta</taxon>
        <taxon>Spermatophyta</taxon>
        <taxon>Magnoliopsida</taxon>
        <taxon>eudicotyledons</taxon>
        <taxon>Gunneridae</taxon>
        <taxon>Pentapetalae</taxon>
        <taxon>rosids</taxon>
        <taxon>malvids</taxon>
        <taxon>Malvales</taxon>
        <taxon>Malvaceae</taxon>
        <taxon>Malvoideae</taxon>
        <taxon>Hibiscus</taxon>
    </lineage>
</organism>
<dbReference type="GO" id="GO:0006950">
    <property type="term" value="P:response to stress"/>
    <property type="evidence" value="ECO:0007669"/>
    <property type="project" value="UniProtKB-ARBA"/>
</dbReference>
<dbReference type="Pfam" id="PF02535">
    <property type="entry name" value="Zip"/>
    <property type="match status" value="1"/>
</dbReference>
<dbReference type="InterPro" id="IPR008978">
    <property type="entry name" value="HSP20-like_chaperone"/>
</dbReference>
<evidence type="ECO:0000256" key="5">
    <source>
        <dbReference type="SAM" id="Phobius"/>
    </source>
</evidence>
<dbReference type="CDD" id="cd06468">
    <property type="entry name" value="p23_CacyBP"/>
    <property type="match status" value="1"/>
</dbReference>
<dbReference type="Pfam" id="PF04969">
    <property type="entry name" value="CS"/>
    <property type="match status" value="1"/>
</dbReference>
<dbReference type="InterPro" id="IPR003689">
    <property type="entry name" value="ZIP"/>
</dbReference>
<feature type="transmembrane region" description="Helical" evidence="5">
    <location>
        <begin position="101"/>
        <end position="127"/>
    </location>
</feature>
<feature type="transmembrane region" description="Helical" evidence="5">
    <location>
        <begin position="29"/>
        <end position="48"/>
    </location>
</feature>
<dbReference type="GO" id="GO:0015631">
    <property type="term" value="F:tubulin binding"/>
    <property type="evidence" value="ECO:0007669"/>
    <property type="project" value="InterPro"/>
</dbReference>
<dbReference type="Proteomes" id="UP000436088">
    <property type="component" value="Unassembled WGS sequence"/>
</dbReference>
<protein>
    <submittedName>
        <fullName evidence="7">Aspartic proteinase nepenthesin-1-like</fullName>
    </submittedName>
</protein>
<dbReference type="InterPro" id="IPR007052">
    <property type="entry name" value="CS_dom"/>
</dbReference>
<feature type="transmembrane region" description="Helical" evidence="5">
    <location>
        <begin position="60"/>
        <end position="81"/>
    </location>
</feature>
<evidence type="ECO:0000256" key="2">
    <source>
        <dbReference type="ARBA" id="ARBA00022692"/>
    </source>
</evidence>
<keyword evidence="8" id="KW-1185">Reference proteome</keyword>
<evidence type="ECO:0000313" key="7">
    <source>
        <dbReference type="EMBL" id="KAE8678234.1"/>
    </source>
</evidence>
<keyword evidence="2 5" id="KW-0812">Transmembrane</keyword>
<gene>
    <name evidence="7" type="ORF">F3Y22_tig00111427pilonHSYRG00083</name>
</gene>
<dbReference type="FunFam" id="2.60.40.790:FF:000040">
    <property type="entry name" value="Calcyclin binding protein"/>
    <property type="match status" value="1"/>
</dbReference>
<sequence>MVFEDCTCDDELFPRHDATNRTKALKQKLVATASILMASALGVSLPILSKKNPTFRLKNYVFFLIKAFAVGVILATAFVHILPDGYESLSSPCLSEKSWGIFSFSGFLAMVLAIATMMIDTFAMSFYKKSHFNKALPTLKEDENGPSPPAVPQVLVPIATSAKAPVNPALSYVTLASFSWDQDNDKVKIYVSLEGVEQEKIQAYFKPLLFDVKFHEVKGRNYRCAIPKLNKEIELEKCKVIVKPTRVIITLFKASKDKWSDMHYSEDKV</sequence>
<dbReference type="PROSITE" id="PS51203">
    <property type="entry name" value="CS"/>
    <property type="match status" value="1"/>
</dbReference>
<dbReference type="GO" id="GO:0016020">
    <property type="term" value="C:membrane"/>
    <property type="evidence" value="ECO:0007669"/>
    <property type="project" value="UniProtKB-SubCell"/>
</dbReference>